<feature type="domain" description="CSC1/OSCA1-like 7TM region" evidence="9">
    <location>
        <begin position="458"/>
        <end position="714"/>
    </location>
</feature>
<comment type="subcellular location">
    <subcellularLocation>
        <location evidence="1">Membrane</location>
        <topology evidence="1">Multi-pass membrane protein</topology>
    </subcellularLocation>
</comment>
<dbReference type="Pfam" id="PF02714">
    <property type="entry name" value="RSN1_7TM"/>
    <property type="match status" value="1"/>
</dbReference>
<feature type="region of interest" description="Disordered" evidence="7">
    <location>
        <begin position="816"/>
        <end position="896"/>
    </location>
</feature>
<feature type="transmembrane region" description="Helical" evidence="8">
    <location>
        <begin position="546"/>
        <end position="565"/>
    </location>
</feature>
<dbReference type="PANTHER" id="PTHR13018:SF5">
    <property type="entry name" value="RE44586P"/>
    <property type="match status" value="1"/>
</dbReference>
<evidence type="ECO:0000259" key="9">
    <source>
        <dbReference type="Pfam" id="PF02714"/>
    </source>
</evidence>
<evidence type="ECO:0000313" key="13">
    <source>
        <dbReference type="Proteomes" id="UP001255856"/>
    </source>
</evidence>
<feature type="transmembrane region" description="Helical" evidence="8">
    <location>
        <begin position="692"/>
        <end position="715"/>
    </location>
</feature>
<reference evidence="12" key="1">
    <citation type="submission" date="2021-01" db="EMBL/GenBank/DDBJ databases">
        <authorList>
            <person name="Eckstrom K.M.E."/>
        </authorList>
    </citation>
    <scope>NUCLEOTIDE SEQUENCE</scope>
    <source>
        <strain evidence="12">UVCC 0001</strain>
    </source>
</reference>
<feature type="transmembrane region" description="Helical" evidence="8">
    <location>
        <begin position="644"/>
        <end position="672"/>
    </location>
</feature>
<evidence type="ECO:0000256" key="6">
    <source>
        <dbReference type="ARBA" id="ARBA00023136"/>
    </source>
</evidence>
<feature type="transmembrane region" description="Helical" evidence="8">
    <location>
        <begin position="727"/>
        <end position="746"/>
    </location>
</feature>
<evidence type="ECO:0000259" key="10">
    <source>
        <dbReference type="Pfam" id="PF13967"/>
    </source>
</evidence>
<feature type="domain" description="CSC1/OSCA1-like N-terminal transmembrane" evidence="10">
    <location>
        <begin position="115"/>
        <end position="154"/>
    </location>
</feature>
<dbReference type="AlphaFoldDB" id="A0AAD9MGM8"/>
<feature type="compositionally biased region" description="Acidic residues" evidence="7">
    <location>
        <begin position="816"/>
        <end position="828"/>
    </location>
</feature>
<sequence>MNQAEVIRCGGVDAAMYMNILQMGMFLFVLVSLVSLIIILPINLTGSEVNRLMSPSAVPAPPFYNTSIAPAPPGLEWWEYLPGVPALPDPASLLGPAYSRYGWRYDADYVTVKYHFTDLDKTTMANISDRSPRLWAYAIIAYVVTGIAFWVLWRYSSEALRLRTFYFMNQKRGAESHSILLTDVPAIAYGTIPKRLDGTLLRVVPKSMKDKAFKRINALAEVTKKRVVSGKLLVPDLAKVAARGSNAEAAAKLSSFATEIDPATGRWEMPDPWDLAVEELKAGQTIQDVVDGQFKTVFPDSFTMANLVYNTSDLDPLVAEYEKKKLQLEDLLDDYISKKRRGKTLKLKKVCESTVVGATMGAWGREKYGIKPVKVPTFVFLHDRLQQLRVEIQEQQELARGKHFPAAFVTFNSRVSQVAASRSLITEDLSTWRCQPAPRPSEVVWGNLGWRTWERAGRRLLMLGAFVAMALFFMIPVAAVQAILSTNSLVSAFQNIAILSAVVTAIIPGLALKIFLAFVPSIILTMNRFAGMVSLSQLDLGLVSRFFVFQVITVFFGSFIAGSFFNQLKQFIDDPGSIITVLGTAAPQTAIFFTTFLMVQTFITIPLGLMRPVPLVLFWVKSMLAGTARAKQFSYGTVIPNDMIALLLGMTFCLICPIITPFAFVYFFVSYIVHKYSLVYVYTQPYQTGGMIWKNVFDQACTGLIIFQIVMIAILGIKKTIGPPIMMVPLPIFTILFMVAGHARFWQPFEGLALLTAKLLDAKEEEAMAAGKLEAPSDKEIAERYLSPSLRLEFTDLDKLLHDATRMQAVVDGSEDDQLFGLVDDSDADERSSETSEYPPSPGGDDVEKGRRRKAGGQGTEADTMQPAPSGDSMQEIPVSAPSGSEAKSSPAKSTA</sequence>
<feature type="domain" description="CSC1/OSCA1-like N-terminal transmembrane" evidence="10">
    <location>
        <begin position="2"/>
        <end position="50"/>
    </location>
</feature>
<evidence type="ECO:0000256" key="5">
    <source>
        <dbReference type="ARBA" id="ARBA00022989"/>
    </source>
</evidence>
<feature type="compositionally biased region" description="Polar residues" evidence="7">
    <location>
        <begin position="882"/>
        <end position="896"/>
    </location>
</feature>
<organism evidence="12 13">
    <name type="scientific">Prototheca wickerhamii</name>
    <dbReference type="NCBI Taxonomy" id="3111"/>
    <lineage>
        <taxon>Eukaryota</taxon>
        <taxon>Viridiplantae</taxon>
        <taxon>Chlorophyta</taxon>
        <taxon>core chlorophytes</taxon>
        <taxon>Trebouxiophyceae</taxon>
        <taxon>Chlorellales</taxon>
        <taxon>Chlorellaceae</taxon>
        <taxon>Prototheca</taxon>
    </lineage>
</organism>
<dbReference type="Proteomes" id="UP001255856">
    <property type="component" value="Unassembled WGS sequence"/>
</dbReference>
<dbReference type="InterPro" id="IPR003864">
    <property type="entry name" value="CSC1/OSCA1-like_7TM"/>
</dbReference>
<feature type="domain" description="CSC1/OSCA1-like cytosolic" evidence="11">
    <location>
        <begin position="290"/>
        <end position="447"/>
    </location>
</feature>
<keyword evidence="4 8" id="KW-0812">Transmembrane</keyword>
<evidence type="ECO:0000256" key="4">
    <source>
        <dbReference type="ARBA" id="ARBA00022692"/>
    </source>
</evidence>
<evidence type="ECO:0000256" key="3">
    <source>
        <dbReference type="ARBA" id="ARBA00022448"/>
    </source>
</evidence>
<evidence type="ECO:0000256" key="1">
    <source>
        <dbReference type="ARBA" id="ARBA00004141"/>
    </source>
</evidence>
<evidence type="ECO:0000256" key="8">
    <source>
        <dbReference type="SAM" id="Phobius"/>
    </source>
</evidence>
<keyword evidence="3" id="KW-0813">Transport</keyword>
<protein>
    <submittedName>
        <fullName evidence="12">Uncharacterized protein</fullName>
    </submittedName>
</protein>
<feature type="transmembrane region" description="Helical" evidence="8">
    <location>
        <begin position="25"/>
        <end position="44"/>
    </location>
</feature>
<feature type="transmembrane region" description="Helical" evidence="8">
    <location>
        <begin position="585"/>
        <end position="609"/>
    </location>
</feature>
<accession>A0AAD9MGM8</accession>
<dbReference type="InterPro" id="IPR032880">
    <property type="entry name" value="CSC1/OSCA1-like_N"/>
</dbReference>
<comment type="caution">
    <text evidence="12">The sequence shown here is derived from an EMBL/GenBank/DDBJ whole genome shotgun (WGS) entry which is preliminary data.</text>
</comment>
<dbReference type="Pfam" id="PF14703">
    <property type="entry name" value="PHM7_cyt"/>
    <property type="match status" value="1"/>
</dbReference>
<evidence type="ECO:0000256" key="7">
    <source>
        <dbReference type="SAM" id="MobiDB-lite"/>
    </source>
</evidence>
<comment type="similarity">
    <text evidence="2">Belongs to the CSC1 (TC 1.A.17) family.</text>
</comment>
<feature type="transmembrane region" description="Helical" evidence="8">
    <location>
        <begin position="134"/>
        <end position="153"/>
    </location>
</feature>
<evidence type="ECO:0000313" key="12">
    <source>
        <dbReference type="EMBL" id="KAK2075572.1"/>
    </source>
</evidence>
<dbReference type="Pfam" id="PF13967">
    <property type="entry name" value="RSN1_TM"/>
    <property type="match status" value="2"/>
</dbReference>
<dbReference type="InterPro" id="IPR027815">
    <property type="entry name" value="CSC1/OSCA1-like_cyt"/>
</dbReference>
<proteinExistence type="inferred from homology"/>
<dbReference type="EMBL" id="JASFZW010000014">
    <property type="protein sequence ID" value="KAK2075572.1"/>
    <property type="molecule type" value="Genomic_DNA"/>
</dbReference>
<evidence type="ECO:0000259" key="11">
    <source>
        <dbReference type="Pfam" id="PF14703"/>
    </source>
</evidence>
<keyword evidence="13" id="KW-1185">Reference proteome</keyword>
<feature type="transmembrane region" description="Helical" evidence="8">
    <location>
        <begin position="496"/>
        <end position="525"/>
    </location>
</feature>
<keyword evidence="5 8" id="KW-1133">Transmembrane helix</keyword>
<dbReference type="PANTHER" id="PTHR13018">
    <property type="entry name" value="PROBABLE MEMBRANE PROTEIN DUF221-RELATED"/>
    <property type="match status" value="1"/>
</dbReference>
<keyword evidence="6 8" id="KW-0472">Membrane</keyword>
<dbReference type="GO" id="GO:0005886">
    <property type="term" value="C:plasma membrane"/>
    <property type="evidence" value="ECO:0007669"/>
    <property type="project" value="TreeGrafter"/>
</dbReference>
<dbReference type="GO" id="GO:0005227">
    <property type="term" value="F:calcium-activated cation channel activity"/>
    <property type="evidence" value="ECO:0007669"/>
    <property type="project" value="InterPro"/>
</dbReference>
<feature type="transmembrane region" description="Helical" evidence="8">
    <location>
        <begin position="460"/>
        <end position="484"/>
    </location>
</feature>
<gene>
    <name evidence="12" type="ORF">QBZ16_001680</name>
</gene>
<dbReference type="InterPro" id="IPR045122">
    <property type="entry name" value="Csc1-like"/>
</dbReference>
<name>A0AAD9MGM8_PROWI</name>
<evidence type="ECO:0000256" key="2">
    <source>
        <dbReference type="ARBA" id="ARBA00007779"/>
    </source>
</evidence>